<dbReference type="Proteomes" id="UP001281761">
    <property type="component" value="Unassembled WGS sequence"/>
</dbReference>
<accession>A0ABQ9YLC7</accession>
<gene>
    <name evidence="4" type="ORF">BLNAU_474</name>
</gene>
<dbReference type="PANTHER" id="PTHR23316">
    <property type="entry name" value="IMPORTIN ALPHA"/>
    <property type="match status" value="1"/>
</dbReference>
<evidence type="ECO:0000256" key="2">
    <source>
        <dbReference type="ARBA" id="ARBA00022448"/>
    </source>
</evidence>
<organism evidence="4 5">
    <name type="scientific">Blattamonas nauphoetae</name>
    <dbReference type="NCBI Taxonomy" id="2049346"/>
    <lineage>
        <taxon>Eukaryota</taxon>
        <taxon>Metamonada</taxon>
        <taxon>Preaxostyla</taxon>
        <taxon>Oxymonadida</taxon>
        <taxon>Blattamonas</taxon>
    </lineage>
</organism>
<evidence type="ECO:0000313" key="4">
    <source>
        <dbReference type="EMBL" id="KAK2964558.1"/>
    </source>
</evidence>
<proteinExistence type="inferred from homology"/>
<dbReference type="SUPFAM" id="SSF48371">
    <property type="entry name" value="ARM repeat"/>
    <property type="match status" value="1"/>
</dbReference>
<protein>
    <submittedName>
        <fullName evidence="4">Uncharacterized protein</fullName>
    </submittedName>
</protein>
<dbReference type="EMBL" id="JARBJD010000002">
    <property type="protein sequence ID" value="KAK2964558.1"/>
    <property type="molecule type" value="Genomic_DNA"/>
</dbReference>
<sequence>MSQHPDLRGSQSSEISFERQIILAKTKDARSQQRTIHLRNSQAPQIDPDLLSKVDTMLLELDSTDDITINSTLNRLMSMTREANEKQDNSKTLIQLVEYIMRFNVLEKFESFLLNNSNENIRFITIRLTALFCTGSTQTTEIVAYSSLMTTLLELLKTPKDESESSQIAMVIGNISCETHELRDHLLSFSPHHHLFDTIVAYLQRGRLDSDRFQNAIFGFSRLLIDRRRNPLSLYDKDPFSSAELNLDETVEQQLSQSADEIGDVPQSLSLNVLPQQTNLILSIPRPSMSPDDLVFASQYTDLLEQAETLALQNSGQYPLDFLSQHPTIPELDKRRIQVIVEARCFALNAISQVSQCLLSALAAPTLADCLQFLEAVTFRNRRGAQMFMATNAQAGIIRAMGDSSEFVVETCLMLVRNILSNGPEAIQLFLDDSFLSLLFSLMHHEVSRIRLYTVVCVGQLVCGSPDQLLQLYNSKYLSDLIGCYPSSTLRVQQEILICLQNLCDHSITPILVSQFYSTAFHTLVDQAVDTITDSSVIPVILNLIFSINTMFINCCRELGTRPLSPFEQQFLPPLPQRDPLIELLENHGRVQIVQRYARSQNLDIRAKTQEVLEIFDRTQ</sequence>
<keyword evidence="5" id="KW-1185">Reference proteome</keyword>
<keyword evidence="2" id="KW-0813">Transport</keyword>
<comment type="caution">
    <text evidence="4">The sequence shown here is derived from an EMBL/GenBank/DDBJ whole genome shotgun (WGS) entry which is preliminary data.</text>
</comment>
<dbReference type="InterPro" id="IPR016024">
    <property type="entry name" value="ARM-type_fold"/>
</dbReference>
<comment type="similarity">
    <text evidence="1">Belongs to the importin alpha family.</text>
</comment>
<evidence type="ECO:0000256" key="3">
    <source>
        <dbReference type="ARBA" id="ARBA00022927"/>
    </source>
</evidence>
<keyword evidence="3" id="KW-0653">Protein transport</keyword>
<evidence type="ECO:0000256" key="1">
    <source>
        <dbReference type="ARBA" id="ARBA00010394"/>
    </source>
</evidence>
<dbReference type="InterPro" id="IPR011989">
    <property type="entry name" value="ARM-like"/>
</dbReference>
<dbReference type="Gene3D" id="1.25.10.10">
    <property type="entry name" value="Leucine-rich Repeat Variant"/>
    <property type="match status" value="1"/>
</dbReference>
<reference evidence="4 5" key="1">
    <citation type="journal article" date="2022" name="bioRxiv">
        <title>Genomics of Preaxostyla Flagellates Illuminates Evolutionary Transitions and the Path Towards Mitochondrial Loss.</title>
        <authorList>
            <person name="Novak L.V.F."/>
            <person name="Treitli S.C."/>
            <person name="Pyrih J."/>
            <person name="Halakuc P."/>
            <person name="Pipaliya S.V."/>
            <person name="Vacek V."/>
            <person name="Brzon O."/>
            <person name="Soukal P."/>
            <person name="Eme L."/>
            <person name="Dacks J.B."/>
            <person name="Karnkowska A."/>
            <person name="Elias M."/>
            <person name="Hampl V."/>
        </authorList>
    </citation>
    <scope>NUCLEOTIDE SEQUENCE [LARGE SCALE GENOMIC DNA]</scope>
    <source>
        <strain evidence="4">NAU3</strain>
        <tissue evidence="4">Gut</tissue>
    </source>
</reference>
<name>A0ABQ9YLC7_9EUKA</name>
<evidence type="ECO:0000313" key="5">
    <source>
        <dbReference type="Proteomes" id="UP001281761"/>
    </source>
</evidence>